<dbReference type="InterPro" id="IPR046341">
    <property type="entry name" value="SET_dom_sf"/>
</dbReference>
<dbReference type="SMART" id="SM00317">
    <property type="entry name" value="SET"/>
    <property type="match status" value="1"/>
</dbReference>
<dbReference type="PANTHER" id="PTHR47332:SF4">
    <property type="entry name" value="SET DOMAIN-CONTAINING PROTEIN 5"/>
    <property type="match status" value="1"/>
</dbReference>
<reference evidence="2" key="1">
    <citation type="submission" date="2021-02" db="EMBL/GenBank/DDBJ databases">
        <authorList>
            <person name="Nowell W R."/>
        </authorList>
    </citation>
    <scope>NUCLEOTIDE SEQUENCE</scope>
</reference>
<dbReference type="Proteomes" id="UP000663845">
    <property type="component" value="Unassembled WGS sequence"/>
</dbReference>
<dbReference type="InterPro" id="IPR001214">
    <property type="entry name" value="SET_dom"/>
</dbReference>
<dbReference type="Gene3D" id="2.170.270.10">
    <property type="entry name" value="SET domain"/>
    <property type="match status" value="1"/>
</dbReference>
<evidence type="ECO:0000259" key="1">
    <source>
        <dbReference type="PROSITE" id="PS50280"/>
    </source>
</evidence>
<dbReference type="SUPFAM" id="SSF82199">
    <property type="entry name" value="SET domain"/>
    <property type="match status" value="1"/>
</dbReference>
<proteinExistence type="predicted"/>
<dbReference type="InterPro" id="IPR053185">
    <property type="entry name" value="SET_domain_protein"/>
</dbReference>
<evidence type="ECO:0000313" key="2">
    <source>
        <dbReference type="EMBL" id="CAF1015334.1"/>
    </source>
</evidence>
<sequence length="303" mass="36133">MHSSIDRVIDDPQSDLFVIKLIPGKGYGMFAKRDLQCGTVIVCEKPLMKFPNGSPPWLLEAIYDKLDSETQRRIRFLSASKPWKHPLDSICETNSIPLAHGSEEKGIFYYISMVNHSCESNTFWIWFDYNNKQEMKLIADRRIKAGEELVCSYIERFQTRQRRHEFLQYTWLFKCQCHVCEQHEKDKELDEQYASLSKNYDYIMDFESKVSEEHIKRFLKSVKFVQEHYHNSLIQMFLLHLCILLPCCMLKKWEDALKYAKKAIFLGRMIYDDDYERYLITVKDIIMAKVPMKHRIGFDKYLV</sequence>
<dbReference type="PROSITE" id="PS50280">
    <property type="entry name" value="SET"/>
    <property type="match status" value="1"/>
</dbReference>
<dbReference type="InterPro" id="IPR011990">
    <property type="entry name" value="TPR-like_helical_dom_sf"/>
</dbReference>
<protein>
    <recommendedName>
        <fullName evidence="1">SET domain-containing protein</fullName>
    </recommendedName>
</protein>
<dbReference type="EMBL" id="CAJNOG010000152">
    <property type="protein sequence ID" value="CAF1015334.1"/>
    <property type="molecule type" value="Genomic_DNA"/>
</dbReference>
<feature type="domain" description="SET" evidence="1">
    <location>
        <begin position="15"/>
        <end position="154"/>
    </location>
</feature>
<name>A0A814HSJ6_9BILA</name>
<dbReference type="AlphaFoldDB" id="A0A814HSJ6"/>
<gene>
    <name evidence="2" type="ORF">JYZ213_LOCUS16761</name>
</gene>
<dbReference type="CDD" id="cd20071">
    <property type="entry name" value="SET_SMYD"/>
    <property type="match status" value="1"/>
</dbReference>
<dbReference type="PANTHER" id="PTHR47332">
    <property type="entry name" value="SET DOMAIN-CONTAINING PROTEIN 5"/>
    <property type="match status" value="1"/>
</dbReference>
<comment type="caution">
    <text evidence="2">The sequence shown here is derived from an EMBL/GenBank/DDBJ whole genome shotgun (WGS) entry which is preliminary data.</text>
</comment>
<organism evidence="2 3">
    <name type="scientific">Adineta steineri</name>
    <dbReference type="NCBI Taxonomy" id="433720"/>
    <lineage>
        <taxon>Eukaryota</taxon>
        <taxon>Metazoa</taxon>
        <taxon>Spiralia</taxon>
        <taxon>Gnathifera</taxon>
        <taxon>Rotifera</taxon>
        <taxon>Eurotatoria</taxon>
        <taxon>Bdelloidea</taxon>
        <taxon>Adinetida</taxon>
        <taxon>Adinetidae</taxon>
        <taxon>Adineta</taxon>
    </lineage>
</organism>
<accession>A0A814HSJ6</accession>
<dbReference type="Pfam" id="PF00856">
    <property type="entry name" value="SET"/>
    <property type="match status" value="1"/>
</dbReference>
<dbReference type="Gene3D" id="1.25.40.10">
    <property type="entry name" value="Tetratricopeptide repeat domain"/>
    <property type="match status" value="1"/>
</dbReference>
<evidence type="ECO:0000313" key="3">
    <source>
        <dbReference type="Proteomes" id="UP000663845"/>
    </source>
</evidence>